<keyword evidence="2" id="KW-1185">Reference proteome</keyword>
<name>A0ACC1BHQ7_9ROSI</name>
<protein>
    <submittedName>
        <fullName evidence="1">Uncharacterized protein</fullName>
    </submittedName>
</protein>
<sequence>MIEEIITKDEEKMAAIDKIIIPHLQSIVLELLPNLTNFYSGTKDLECPSLKSITIANCSKMETFVFTDLKEKDRSDHTSPFFSEKVAFPSLEVMVLLHLDNLQLIWHPQQLHVESFCKLKEVRVEFCEKLKTIVPSNYHGLLTFHNLEKLTVENCWSMKSLFPVTIATGLMQLNRLRLSFCGLETIVFEEEVNRAPRFLFPQLTYIHLSYLPELKCFYPGLHTTEWPMLNNLRVYNCKKIKTYASEFPSFEKKDDGESQPALFPLEKVIPNLEVLGLDAHDFRLTFLHCDLAENFGKLKTLSVSNFDDESVASLFDFLQRLVSAT</sequence>
<evidence type="ECO:0000313" key="2">
    <source>
        <dbReference type="Proteomes" id="UP001164250"/>
    </source>
</evidence>
<dbReference type="Proteomes" id="UP001164250">
    <property type="component" value="Chromosome 4"/>
</dbReference>
<reference evidence="2" key="1">
    <citation type="journal article" date="2023" name="G3 (Bethesda)">
        <title>Genome assembly and association tests identify interacting loci associated with vigor, precocity, and sex in interspecific pistachio rootstocks.</title>
        <authorList>
            <person name="Palmer W."/>
            <person name="Jacygrad E."/>
            <person name="Sagayaradj S."/>
            <person name="Cavanaugh K."/>
            <person name="Han R."/>
            <person name="Bertier L."/>
            <person name="Beede B."/>
            <person name="Kafkas S."/>
            <person name="Golino D."/>
            <person name="Preece J."/>
            <person name="Michelmore R."/>
        </authorList>
    </citation>
    <scope>NUCLEOTIDE SEQUENCE [LARGE SCALE GENOMIC DNA]</scope>
</reference>
<accession>A0ACC1BHQ7</accession>
<organism evidence="1 2">
    <name type="scientific">Pistacia atlantica</name>
    <dbReference type="NCBI Taxonomy" id="434234"/>
    <lineage>
        <taxon>Eukaryota</taxon>
        <taxon>Viridiplantae</taxon>
        <taxon>Streptophyta</taxon>
        <taxon>Embryophyta</taxon>
        <taxon>Tracheophyta</taxon>
        <taxon>Spermatophyta</taxon>
        <taxon>Magnoliopsida</taxon>
        <taxon>eudicotyledons</taxon>
        <taxon>Gunneridae</taxon>
        <taxon>Pentapetalae</taxon>
        <taxon>rosids</taxon>
        <taxon>malvids</taxon>
        <taxon>Sapindales</taxon>
        <taxon>Anacardiaceae</taxon>
        <taxon>Pistacia</taxon>
    </lineage>
</organism>
<evidence type="ECO:0000313" key="1">
    <source>
        <dbReference type="EMBL" id="KAJ0098534.1"/>
    </source>
</evidence>
<comment type="caution">
    <text evidence="1">The sequence shown here is derived from an EMBL/GenBank/DDBJ whole genome shotgun (WGS) entry which is preliminary data.</text>
</comment>
<proteinExistence type="predicted"/>
<gene>
    <name evidence="1" type="ORF">Patl1_22017</name>
</gene>
<dbReference type="EMBL" id="CM047900">
    <property type="protein sequence ID" value="KAJ0098534.1"/>
    <property type="molecule type" value="Genomic_DNA"/>
</dbReference>